<sequence length="128" mass="14616">MEQHITGAEPAFTRLRRFALVEIGDPAQDLAYIGGLVAAPPWYIPLTRERVDRFLNAYVADAGDAAGPMTDLRIRRDAFEVFERFFSSLHFRTRRGNEEDQRTGRYTEAVRLLTMGLQQVLELDTSEP</sequence>
<dbReference type="EMBL" id="CP012752">
    <property type="protein sequence ID" value="ALG08294.1"/>
    <property type="molecule type" value="Genomic_DNA"/>
</dbReference>
<organism evidence="1 2">
    <name type="scientific">Kibdelosporangium phytohabitans</name>
    <dbReference type="NCBI Taxonomy" id="860235"/>
    <lineage>
        <taxon>Bacteria</taxon>
        <taxon>Bacillati</taxon>
        <taxon>Actinomycetota</taxon>
        <taxon>Actinomycetes</taxon>
        <taxon>Pseudonocardiales</taxon>
        <taxon>Pseudonocardiaceae</taxon>
        <taxon>Kibdelosporangium</taxon>
    </lineage>
</organism>
<evidence type="ECO:0000313" key="1">
    <source>
        <dbReference type="EMBL" id="ALG08294.1"/>
    </source>
</evidence>
<dbReference type="AlphaFoldDB" id="A0A0N9I1I9"/>
<name>A0A0N9I1I9_9PSEU</name>
<reference evidence="1 2" key="1">
    <citation type="submission" date="2015-07" db="EMBL/GenBank/DDBJ databases">
        <title>Genome sequencing of Kibdelosporangium phytohabitans.</title>
        <authorList>
            <person name="Qin S."/>
            <person name="Xing K."/>
        </authorList>
    </citation>
    <scope>NUCLEOTIDE SEQUENCE [LARGE SCALE GENOMIC DNA]</scope>
    <source>
        <strain evidence="1 2">KLBMP1111</strain>
    </source>
</reference>
<gene>
    <name evidence="1" type="ORF">AOZ06_16490</name>
</gene>
<dbReference type="Proteomes" id="UP000063699">
    <property type="component" value="Chromosome"/>
</dbReference>
<accession>A0A0N9I1I9</accession>
<dbReference type="OrthoDB" id="115252at2"/>
<proteinExistence type="predicted"/>
<dbReference type="KEGG" id="kphy:AOZ06_16490"/>
<protein>
    <submittedName>
        <fullName evidence="1">Uncharacterized protein</fullName>
    </submittedName>
</protein>
<dbReference type="RefSeq" id="WP_054290201.1">
    <property type="nucleotide sequence ID" value="NZ_CP012752.1"/>
</dbReference>
<evidence type="ECO:0000313" key="2">
    <source>
        <dbReference type="Proteomes" id="UP000063699"/>
    </source>
</evidence>
<keyword evidence="2" id="KW-1185">Reference proteome</keyword>